<evidence type="ECO:0000313" key="3">
    <source>
        <dbReference type="EMBL" id="KAG9244511.1"/>
    </source>
</evidence>
<dbReference type="OrthoDB" id="3248909at2759"/>
<feature type="transmembrane region" description="Helical" evidence="2">
    <location>
        <begin position="874"/>
        <end position="897"/>
    </location>
</feature>
<comment type="caution">
    <text evidence="3">The sequence shown here is derived from an EMBL/GenBank/DDBJ whole genome shotgun (WGS) entry which is preliminary data.</text>
</comment>
<dbReference type="Pfam" id="PF11915">
    <property type="entry name" value="DUF3433"/>
    <property type="match status" value="2"/>
</dbReference>
<dbReference type="PANTHER" id="PTHR37544:SF3">
    <property type="entry name" value="SPRAY"/>
    <property type="match status" value="1"/>
</dbReference>
<dbReference type="Proteomes" id="UP000887226">
    <property type="component" value="Unassembled WGS sequence"/>
</dbReference>
<reference evidence="3" key="1">
    <citation type="journal article" date="2021" name="IMA Fungus">
        <title>Genomic characterization of three marine fungi, including Emericellopsis atlantica sp. nov. with signatures of a generalist lifestyle and marine biomass degradation.</title>
        <authorList>
            <person name="Hagestad O.C."/>
            <person name="Hou L."/>
            <person name="Andersen J.H."/>
            <person name="Hansen E.H."/>
            <person name="Altermark B."/>
            <person name="Li C."/>
            <person name="Kuhnert E."/>
            <person name="Cox R.J."/>
            <person name="Crous P.W."/>
            <person name="Spatafora J.W."/>
            <person name="Lail K."/>
            <person name="Amirebrahimi M."/>
            <person name="Lipzen A."/>
            <person name="Pangilinan J."/>
            <person name="Andreopoulos W."/>
            <person name="Hayes R.D."/>
            <person name="Ng V."/>
            <person name="Grigoriev I.V."/>
            <person name="Jackson S.A."/>
            <person name="Sutton T.D.S."/>
            <person name="Dobson A.D.W."/>
            <person name="Rama T."/>
        </authorList>
    </citation>
    <scope>NUCLEOTIDE SEQUENCE</scope>
    <source>
        <strain evidence="3">TRa3180A</strain>
    </source>
</reference>
<proteinExistence type="predicted"/>
<feature type="transmembrane region" description="Helical" evidence="2">
    <location>
        <begin position="356"/>
        <end position="379"/>
    </location>
</feature>
<feature type="region of interest" description="Disordered" evidence="1">
    <location>
        <begin position="205"/>
        <end position="224"/>
    </location>
</feature>
<evidence type="ECO:0000256" key="2">
    <source>
        <dbReference type="SAM" id="Phobius"/>
    </source>
</evidence>
<organism evidence="3 4">
    <name type="scientific">Calycina marina</name>
    <dbReference type="NCBI Taxonomy" id="1763456"/>
    <lineage>
        <taxon>Eukaryota</taxon>
        <taxon>Fungi</taxon>
        <taxon>Dikarya</taxon>
        <taxon>Ascomycota</taxon>
        <taxon>Pezizomycotina</taxon>
        <taxon>Leotiomycetes</taxon>
        <taxon>Helotiales</taxon>
        <taxon>Pezizellaceae</taxon>
        <taxon>Calycina</taxon>
    </lineage>
</organism>
<feature type="transmembrane region" description="Helical" evidence="2">
    <location>
        <begin position="245"/>
        <end position="266"/>
    </location>
</feature>
<keyword evidence="2" id="KW-1133">Transmembrane helix</keyword>
<feature type="region of interest" description="Disordered" evidence="1">
    <location>
        <begin position="120"/>
        <end position="146"/>
    </location>
</feature>
<name>A0A9P7Z3A1_9HELO</name>
<feature type="transmembrane region" description="Helical" evidence="2">
    <location>
        <begin position="286"/>
        <end position="305"/>
    </location>
</feature>
<keyword evidence="2" id="KW-0472">Membrane</keyword>
<feature type="compositionally biased region" description="Low complexity" evidence="1">
    <location>
        <begin position="205"/>
        <end position="216"/>
    </location>
</feature>
<sequence>MEDRPTPRQLKRPKHLTIPRKPVPSRLPEKPTEALAAHFSSIKSPDYKSLIPYEYIPYRSPIDEAPSASLSAPIQYTPCRHQIEASKVSTPAPFQYVPYRRQSLGRRPTTTGRRIRLSISSGSVTGGSFSNDGVSPMSPADSHRSYYRRPSVEQIAESVSREVSVVKSNMGGRRSTLSPLRELSAQEAALRHSISSRQRTLPPLLSLTSTESSRPSPTGPLSMSKSSIVKEKICDWLPAALRWQFMLLLFVTSLGLAGLTLGLAIGSQKNQGFGMVQESGIYLFNWRFVPTIFAVLYSVLTMTLVKDIKRTEPYARLSRPDGASAESSLFLKFRPIWWQLFDSLQTSQNDGFRNWALFWALLINFLGLFIIIPFSAAFLSPRDIFFTRHVGMSTLTSPASIPMELSSDDNVLFRTISGVLGNTTSSPWATHEFVVRPVWPSNMAMQAMQTVRSETPQVYITDSTVYQLDFTCSAMSLQKLANISFISRASLNSVGSVSGPVDAMSFILASDDGCSLGLADLFPESSHSSIFKFGGGWWSGFPNFDYQVLWKPDDGTLQNLDDVHPVALNISTQCGDRNIFFFVGPYQQNGKLQATGQVCKSTYYSATLPVTVSSSSSTSSSSISFDSMRFKVTRTALDSTDLDIAALESAFLSQNWTTKFQLPDTILNPLLPLHAQLGGPLALLGAKNGFDTKALFDLPDLVEQAREIKQVFFGEALLSSFNASASQSPVVTGGTVADAERRIVASFPVGILLTTVFLLCSLQIGLVTGYTRLNERPLNISKSPSTTSAIASLVSTDQNTRALFEGLDNTSQKRMQKQLARNIFSLRHNILYSFDVRDTYQYSETSPQAKSAYVKANSGNWQPKVLQLKLLGPLLHSTLAIIVVIATLFGIYMNSGISHSQLDAQGLYRGNESLLDFAPYSIITTLAAVVLMLWWDEMDQKLRQLQPYISMAKKDTLVSKGPKLSYMSMPLLWVSWKAARNRHFLLAIVGLGTFISYLFIISMSGLWTPEHGIQKSSVTLARNSDLRSVPSIFTVPSPTNTSLDETIDYNMGNVLASVYGGLSANWLYEATNQGVYNGTSKPWTADTWAFPPLDISSVHGSASSDATIDTTSLRGRLECEPLEVSKISSWLTVLEFMNKDQWNDTRIPSDLEIGYELNIGVSLNETNPDGSVTSWDDENPYFSFFAADEKLQCCGNKSIVTPQKASIGYWSSAADARHSSVVVKWITGDVFGAQFRDSSNQTHLVWKTVPEVVALKCNPIYETANVKVEVDISTGTVKDYKILDTPLPDPNAWSHMYQGLNVSDGLLYTTSSDGDGLKVGDSIVQNVTVSYGYLFNDVLLHAAETVRVSGNEPATGLAEDVSDGTYNFRLPGLNTDFMSYTALALVNNNASALLDSGKLGNVSSTVFSLFFKNFAESTPAPNAGLYMNGSWAFQPRGEMLPADLGATLASPSVLLQSIAHLARNSETASIVISTPIEVLAFNEAAVILSLCLLSILVAITTAVLTAHTKHLADLPRDVDTLGSIIGLVYGSERLLQSVDETPRTLFRHKHKTSCEDVPNEKSTGADKGEKIARLGWFSCAGNRRWGVELVDPRPDSSDARMSGILREGSAASNVSNGFPSQDEWGRYRSFSFTRTVSLRRPSVSVVGGADVAEARNATSFSIRNFGRSVRRMTVGAMEEGLVKEAVAGELNRAPSTTLSFDSAARRESEAKWVPIPAPPNGRMAVYDSVYIP</sequence>
<feature type="transmembrane region" description="Helical" evidence="2">
    <location>
        <begin position="917"/>
        <end position="935"/>
    </location>
</feature>
<feature type="transmembrane region" description="Helical" evidence="2">
    <location>
        <begin position="749"/>
        <end position="773"/>
    </location>
</feature>
<gene>
    <name evidence="3" type="ORF">BJ878DRAFT_550247</name>
</gene>
<dbReference type="PANTHER" id="PTHR37544">
    <property type="entry name" value="SPRAY-RELATED"/>
    <property type="match status" value="1"/>
</dbReference>
<keyword evidence="4" id="KW-1185">Reference proteome</keyword>
<accession>A0A9P7Z3A1</accession>
<protein>
    <submittedName>
        <fullName evidence="3">Uncharacterized protein</fullName>
    </submittedName>
</protein>
<evidence type="ECO:0000256" key="1">
    <source>
        <dbReference type="SAM" id="MobiDB-lite"/>
    </source>
</evidence>
<evidence type="ECO:0000313" key="4">
    <source>
        <dbReference type="Proteomes" id="UP000887226"/>
    </source>
</evidence>
<keyword evidence="2" id="KW-0812">Transmembrane</keyword>
<dbReference type="InterPro" id="IPR021840">
    <property type="entry name" value="DUF3433"/>
</dbReference>
<feature type="compositionally biased region" description="Basic residues" evidence="1">
    <location>
        <begin position="9"/>
        <end position="18"/>
    </location>
</feature>
<feature type="transmembrane region" description="Helical" evidence="2">
    <location>
        <begin position="984"/>
        <end position="1007"/>
    </location>
</feature>
<dbReference type="EMBL" id="MU253901">
    <property type="protein sequence ID" value="KAG9244511.1"/>
    <property type="molecule type" value="Genomic_DNA"/>
</dbReference>
<feature type="region of interest" description="Disordered" evidence="1">
    <location>
        <begin position="1"/>
        <end position="29"/>
    </location>
</feature>